<name>A0ABN3E077_9MICO</name>
<dbReference type="InterPro" id="IPR039376">
    <property type="entry name" value="Ferritin_CCC1_N"/>
</dbReference>
<keyword evidence="7" id="KW-1185">Reference proteome</keyword>
<evidence type="ECO:0000256" key="1">
    <source>
        <dbReference type="ARBA" id="ARBA00004127"/>
    </source>
</evidence>
<feature type="transmembrane region" description="Helical" evidence="5">
    <location>
        <begin position="352"/>
        <end position="373"/>
    </location>
</feature>
<dbReference type="EMBL" id="BAAAQY010000011">
    <property type="protein sequence ID" value="GAA2245739.1"/>
    <property type="molecule type" value="Genomic_DNA"/>
</dbReference>
<gene>
    <name evidence="6" type="ORF">GCM10009851_33910</name>
</gene>
<feature type="transmembrane region" description="Helical" evidence="5">
    <location>
        <begin position="139"/>
        <end position="160"/>
    </location>
</feature>
<dbReference type="RefSeq" id="WP_259480533.1">
    <property type="nucleotide sequence ID" value="NZ_BAAAQY010000011.1"/>
</dbReference>
<evidence type="ECO:0000256" key="4">
    <source>
        <dbReference type="ARBA" id="ARBA00023136"/>
    </source>
</evidence>
<evidence type="ECO:0000256" key="5">
    <source>
        <dbReference type="SAM" id="Phobius"/>
    </source>
</evidence>
<comment type="subcellular location">
    <subcellularLocation>
        <location evidence="1">Endomembrane system</location>
        <topology evidence="1">Multi-pass membrane protein</topology>
    </subcellularLocation>
</comment>
<dbReference type="CDD" id="cd01044">
    <property type="entry name" value="Ferritin_CCC1_N"/>
    <property type="match status" value="1"/>
</dbReference>
<protein>
    <submittedName>
        <fullName evidence="6">VIT1/CCC1 transporter family protein</fullName>
    </submittedName>
</protein>
<proteinExistence type="predicted"/>
<feature type="transmembrane region" description="Helical" evidence="5">
    <location>
        <begin position="166"/>
        <end position="185"/>
    </location>
</feature>
<evidence type="ECO:0000256" key="2">
    <source>
        <dbReference type="ARBA" id="ARBA00022692"/>
    </source>
</evidence>
<accession>A0ABN3E077</accession>
<keyword evidence="4 5" id="KW-0472">Membrane</keyword>
<dbReference type="CDD" id="cd02433">
    <property type="entry name" value="Nodulin-21_like_2"/>
    <property type="match status" value="1"/>
</dbReference>
<dbReference type="Proteomes" id="UP001500929">
    <property type="component" value="Unassembled WGS sequence"/>
</dbReference>
<reference evidence="6 7" key="1">
    <citation type="journal article" date="2019" name="Int. J. Syst. Evol. Microbiol.">
        <title>The Global Catalogue of Microorganisms (GCM) 10K type strain sequencing project: providing services to taxonomists for standard genome sequencing and annotation.</title>
        <authorList>
            <consortium name="The Broad Institute Genomics Platform"/>
            <consortium name="The Broad Institute Genome Sequencing Center for Infectious Disease"/>
            <person name="Wu L."/>
            <person name="Ma J."/>
        </authorList>
    </citation>
    <scope>NUCLEOTIDE SEQUENCE [LARGE SCALE GENOMIC DNA]</scope>
    <source>
        <strain evidence="6 7">JCM 16117</strain>
    </source>
</reference>
<evidence type="ECO:0000313" key="7">
    <source>
        <dbReference type="Proteomes" id="UP001500929"/>
    </source>
</evidence>
<comment type="caution">
    <text evidence="6">The sequence shown here is derived from an EMBL/GenBank/DDBJ whole genome shotgun (WGS) entry which is preliminary data.</text>
</comment>
<keyword evidence="3 5" id="KW-1133">Transmembrane helix</keyword>
<evidence type="ECO:0000313" key="6">
    <source>
        <dbReference type="EMBL" id="GAA2245739.1"/>
    </source>
</evidence>
<evidence type="ECO:0000256" key="3">
    <source>
        <dbReference type="ARBA" id="ARBA00022989"/>
    </source>
</evidence>
<dbReference type="Pfam" id="PF01988">
    <property type="entry name" value="VIT1"/>
    <property type="match status" value="1"/>
</dbReference>
<sequence>MAEPTPAQLRRWRQYLADERAEAAVYRELAHRRTGTEREILEALAEAEGRHESHWLRLLGDQVGEPRRADARTRMLAVLARRFGSVFVLALMQRAEARSPYEDDADATDAMAADERIHGEVVRGLAARGRSRLSGTFRAAVFGANDGLVSNLALVLGIGATGVPSTVVLATGVAGLLAGALSMGAGEFVSVRSQRELLAASTPDLDAARAVPRLDVDANELALVYRARGLSEEEAEARARDVFGGLTTATSAIRIPRAGDAGITAPDLGPAGTAGTDDDHEEIGTAWQAALSSFCFFASGAVIPVLPYLFGLSGWPAVAIAAGLVGLALLATGAIVGLLSGGPPLRRALRQLAIGYGAAAVTYLLGLLFGATLG</sequence>
<dbReference type="PANTHER" id="PTHR31851">
    <property type="entry name" value="FE(2+)/MN(2+) TRANSPORTER PCL1"/>
    <property type="match status" value="1"/>
</dbReference>
<organism evidence="6 7">
    <name type="scientific">Herbiconiux moechotypicola</name>
    <dbReference type="NCBI Taxonomy" id="637393"/>
    <lineage>
        <taxon>Bacteria</taxon>
        <taxon>Bacillati</taxon>
        <taxon>Actinomycetota</taxon>
        <taxon>Actinomycetes</taxon>
        <taxon>Micrococcales</taxon>
        <taxon>Microbacteriaceae</taxon>
        <taxon>Herbiconiux</taxon>
    </lineage>
</organism>
<feature type="transmembrane region" description="Helical" evidence="5">
    <location>
        <begin position="316"/>
        <end position="340"/>
    </location>
</feature>
<keyword evidence="2 5" id="KW-0812">Transmembrane</keyword>
<dbReference type="InterPro" id="IPR008217">
    <property type="entry name" value="Ccc1_fam"/>
</dbReference>
<feature type="transmembrane region" description="Helical" evidence="5">
    <location>
        <begin position="289"/>
        <end position="310"/>
    </location>
</feature>